<dbReference type="PANTHER" id="PTHR30006">
    <property type="entry name" value="THIAMINE-BINDING PERIPLASMIC PROTEIN-RELATED"/>
    <property type="match status" value="1"/>
</dbReference>
<evidence type="ECO:0000313" key="3">
    <source>
        <dbReference type="EMBL" id="AXH98039.1"/>
    </source>
</evidence>
<dbReference type="GO" id="GO:0030975">
    <property type="term" value="F:thiamine binding"/>
    <property type="evidence" value="ECO:0007669"/>
    <property type="project" value="InterPro"/>
</dbReference>
<dbReference type="KEGG" id="orn:DV701_09750"/>
<dbReference type="EMBL" id="CP031229">
    <property type="protein sequence ID" value="AXH98039.1"/>
    <property type="molecule type" value="Genomic_DNA"/>
</dbReference>
<dbReference type="PANTHER" id="PTHR30006:SF2">
    <property type="entry name" value="ABC TRANSPORTER SUBSTRATE-BINDING PROTEIN"/>
    <property type="match status" value="1"/>
</dbReference>
<evidence type="ECO:0000313" key="4">
    <source>
        <dbReference type="Proteomes" id="UP000253790"/>
    </source>
</evidence>
<dbReference type="GO" id="GO:0030288">
    <property type="term" value="C:outer membrane-bounded periplasmic space"/>
    <property type="evidence" value="ECO:0007669"/>
    <property type="project" value="TreeGrafter"/>
</dbReference>
<dbReference type="GO" id="GO:0030976">
    <property type="term" value="F:thiamine pyrophosphate binding"/>
    <property type="evidence" value="ECO:0007669"/>
    <property type="project" value="TreeGrafter"/>
</dbReference>
<dbReference type="Gene3D" id="3.40.190.10">
    <property type="entry name" value="Periplasmic binding protein-like II"/>
    <property type="match status" value="2"/>
</dbReference>
<evidence type="ECO:0000256" key="1">
    <source>
        <dbReference type="ARBA" id="ARBA00022729"/>
    </source>
</evidence>
<dbReference type="InterPro" id="IPR005948">
    <property type="entry name" value="ThiB-like"/>
</dbReference>
<keyword evidence="4" id="KW-1185">Reference proteome</keyword>
<keyword evidence="1" id="KW-0732">Signal</keyword>
<dbReference type="AlphaFoldDB" id="A0A345NSN1"/>
<accession>A0A345NSN1</accession>
<gene>
    <name evidence="3" type="ORF">DV701_09750</name>
</gene>
<evidence type="ECO:0000256" key="2">
    <source>
        <dbReference type="SAM" id="MobiDB-lite"/>
    </source>
</evidence>
<feature type="compositionally biased region" description="Low complexity" evidence="2">
    <location>
        <begin position="9"/>
        <end position="33"/>
    </location>
</feature>
<dbReference type="Pfam" id="PF13343">
    <property type="entry name" value="SBP_bac_6"/>
    <property type="match status" value="1"/>
</dbReference>
<sequence length="366" mass="38632">MGGGDDETPAPATAPAPTTQEGDTEGATATGGTDAEEATEAAAPTDTGTVTLVTHDSFALPDDLIAQFEADTGYDLQIQLSGDAGQLTNQLVLTAGSPIGDVAFGIDNTFAGRAIDNDVLTPYTPARLPRSAKEHALEGGDAAYLTPVDFGDVCVNVDDVWFANQGMMPPASLNDLLKPEYEDLFVTPGATTSSPGMSFLLATIGEFGPGQWQPYWEDLMANGAKITSGWTDAYTVDFTAGGGDGDRPIVLSYSSSPPFTIPEGGWQPTTSALLDTCFRQTEYAGVLDGTDNPQGAQAVIDWLVSPAVQAVIPDSMYMYPVDGRAPLPDLWAQFAPLAEEPIVVPARQIEEERQTWLQEWSDIATG</sequence>
<feature type="region of interest" description="Disordered" evidence="2">
    <location>
        <begin position="1"/>
        <end position="47"/>
    </location>
</feature>
<protein>
    <submittedName>
        <fullName evidence="3">Thiamine ABC transporter substrate-binding protein</fullName>
    </submittedName>
</protein>
<dbReference type="SUPFAM" id="SSF53850">
    <property type="entry name" value="Periplasmic binding protein-like II"/>
    <property type="match status" value="1"/>
</dbReference>
<organism evidence="3 4">
    <name type="scientific">Ornithinimicrobium avium</name>
    <dbReference type="NCBI Taxonomy" id="2283195"/>
    <lineage>
        <taxon>Bacteria</taxon>
        <taxon>Bacillati</taxon>
        <taxon>Actinomycetota</taxon>
        <taxon>Actinomycetes</taxon>
        <taxon>Micrococcales</taxon>
        <taxon>Ornithinimicrobiaceae</taxon>
        <taxon>Ornithinimicrobium</taxon>
    </lineage>
</organism>
<dbReference type="Proteomes" id="UP000253790">
    <property type="component" value="Chromosome"/>
</dbReference>
<proteinExistence type="predicted"/>
<reference evidence="3 4" key="1">
    <citation type="submission" date="2018-07" db="EMBL/GenBank/DDBJ databases">
        <title>Complete genome sequencing of Ornithinimicrobium sp. AMA3305.</title>
        <authorList>
            <person name="Bae J.-W."/>
        </authorList>
    </citation>
    <scope>NUCLEOTIDE SEQUENCE [LARGE SCALE GENOMIC DNA]</scope>
    <source>
        <strain evidence="3 4">AMA3305</strain>
    </source>
</reference>
<dbReference type="OrthoDB" id="5412681at2"/>
<dbReference type="GO" id="GO:0015888">
    <property type="term" value="P:thiamine transport"/>
    <property type="evidence" value="ECO:0007669"/>
    <property type="project" value="InterPro"/>
</dbReference>
<dbReference type="NCBIfam" id="TIGR01254">
    <property type="entry name" value="sfuA"/>
    <property type="match status" value="1"/>
</dbReference>
<name>A0A345NSN1_9MICO</name>